<organism evidence="1">
    <name type="scientific">marine sediment metagenome</name>
    <dbReference type="NCBI Taxonomy" id="412755"/>
    <lineage>
        <taxon>unclassified sequences</taxon>
        <taxon>metagenomes</taxon>
        <taxon>ecological metagenomes</taxon>
    </lineage>
</organism>
<accession>A0A0F8ZYI0</accession>
<comment type="caution">
    <text evidence="1">The sequence shown here is derived from an EMBL/GenBank/DDBJ whole genome shotgun (WGS) entry which is preliminary data.</text>
</comment>
<reference evidence="1" key="1">
    <citation type="journal article" date="2015" name="Nature">
        <title>Complex archaea that bridge the gap between prokaryotes and eukaryotes.</title>
        <authorList>
            <person name="Spang A."/>
            <person name="Saw J.H."/>
            <person name="Jorgensen S.L."/>
            <person name="Zaremba-Niedzwiedzka K."/>
            <person name="Martijn J."/>
            <person name="Lind A.E."/>
            <person name="van Eijk R."/>
            <person name="Schleper C."/>
            <person name="Guy L."/>
            <person name="Ettema T.J."/>
        </authorList>
    </citation>
    <scope>NUCLEOTIDE SEQUENCE</scope>
</reference>
<sequence>MSEYTKGKLATKTTLKWRCHTPRLFDEILLNPGTSTLKQPLIIFRAILVEVAQRAIELNDDELNLLMLRLTLYDCADPLCKNYNPDIIHKLEQSLHSSAKAKPEQKG</sequence>
<evidence type="ECO:0000313" key="1">
    <source>
        <dbReference type="EMBL" id="KKK71434.1"/>
    </source>
</evidence>
<name>A0A0F8ZYI0_9ZZZZ</name>
<dbReference type="AlphaFoldDB" id="A0A0F8ZYI0"/>
<dbReference type="EMBL" id="LAZR01057736">
    <property type="protein sequence ID" value="KKK71434.1"/>
    <property type="molecule type" value="Genomic_DNA"/>
</dbReference>
<gene>
    <name evidence="1" type="ORF">LCGC14_2913950</name>
</gene>
<proteinExistence type="predicted"/>
<protein>
    <submittedName>
        <fullName evidence="1">Uncharacterized protein</fullName>
    </submittedName>
</protein>